<dbReference type="EMBL" id="CP001140">
    <property type="protein sequence ID" value="ACL11104.1"/>
    <property type="molecule type" value="Genomic_DNA"/>
</dbReference>
<protein>
    <submittedName>
        <fullName evidence="1">Uncharacterized protein</fullName>
    </submittedName>
</protein>
<dbReference type="STRING" id="490899.DKAM_0778"/>
<dbReference type="eggNOG" id="arCOG03823">
    <property type="taxonomic scope" value="Archaea"/>
</dbReference>
<dbReference type="RefSeq" id="WP_012608445.1">
    <property type="nucleotide sequence ID" value="NC_011766.1"/>
</dbReference>
<dbReference type="Gene3D" id="1.20.120.1610">
    <property type="match status" value="1"/>
</dbReference>
<dbReference type="GeneID" id="7170938"/>
<evidence type="ECO:0000313" key="1">
    <source>
        <dbReference type="EMBL" id="ACL11104.1"/>
    </source>
</evidence>
<accession>B8D4S3</accession>
<sequence>MSTPKTPLSEIVDVLAFLGALGDYGYIDRLGNAIDEVTFMEAIRDSIRAYYTNCLDGKKCVEYDKARKAGVLCPDLKSDQLEKIVNSVLDTISNASKVDVIKLSRKIALQAYAKIPVVRENQGCKTE</sequence>
<evidence type="ECO:0000313" key="2">
    <source>
        <dbReference type="Proteomes" id="UP000006903"/>
    </source>
</evidence>
<dbReference type="Proteomes" id="UP000006903">
    <property type="component" value="Chromosome"/>
</dbReference>
<proteinExistence type="predicted"/>
<organism evidence="1 2">
    <name type="scientific">Desulfurococcus amylolyticus (strain DSM 18924 / JCM 16383 / VKM B-2413 / 1221n)</name>
    <name type="common">Desulfurococcus kamchatkensis</name>
    <dbReference type="NCBI Taxonomy" id="490899"/>
    <lineage>
        <taxon>Archaea</taxon>
        <taxon>Thermoproteota</taxon>
        <taxon>Thermoprotei</taxon>
        <taxon>Desulfurococcales</taxon>
        <taxon>Desulfurococcaceae</taxon>
        <taxon>Desulfurococcus</taxon>
    </lineage>
</organism>
<reference evidence="1 2" key="1">
    <citation type="journal article" date="2009" name="J. Bacteriol.">
        <title>Complete genome sequence of the anaerobic, protein-degrading hyperthermophilic crenarchaeon Desulfurococcus kamchatkensis.</title>
        <authorList>
            <person name="Ravin N.V."/>
            <person name="Mardanov A.V."/>
            <person name="Beletsky A.V."/>
            <person name="Kublanov I.V."/>
            <person name="Kolganova T.V."/>
            <person name="Lebedinsky A.V."/>
            <person name="Chernyh N.A."/>
            <person name="Bonch-Osmolovskaya E.A."/>
            <person name="Skryabin K.G."/>
        </authorList>
    </citation>
    <scope>NUCLEOTIDE SEQUENCE [LARGE SCALE GENOMIC DNA]</scope>
    <source>
        <strain evidence="2">DSM 18924 / JCM 16383 / VKM B-2413 / 1221n</strain>
    </source>
</reference>
<name>B8D4S3_DESA1</name>
<dbReference type="HOGENOM" id="CLU_1965451_0_0_2"/>
<gene>
    <name evidence="1" type="ordered locus">DKAM_0778</name>
</gene>
<dbReference type="KEGG" id="dka:DKAM_0778"/>
<dbReference type="AlphaFoldDB" id="B8D4S3"/>